<feature type="domain" description="Nudix hydrolase" evidence="3">
    <location>
        <begin position="1"/>
        <end position="150"/>
    </location>
</feature>
<proteinExistence type="predicted"/>
<dbReference type="EMBL" id="JBHLTG010000002">
    <property type="protein sequence ID" value="MFC0678421.1"/>
    <property type="molecule type" value="Genomic_DNA"/>
</dbReference>
<dbReference type="RefSeq" id="WP_386668261.1">
    <property type="nucleotide sequence ID" value="NZ_JBHLTG010000002.1"/>
</dbReference>
<keyword evidence="5" id="KW-1185">Reference proteome</keyword>
<name>A0ABV6RNP3_9GAMM</name>
<dbReference type="InterPro" id="IPR051325">
    <property type="entry name" value="Nudix_hydrolase_domain"/>
</dbReference>
<dbReference type="Gene3D" id="3.90.79.10">
    <property type="entry name" value="Nucleoside Triphosphate Pyrophosphohydrolase"/>
    <property type="match status" value="1"/>
</dbReference>
<dbReference type="SUPFAM" id="SSF55811">
    <property type="entry name" value="Nudix"/>
    <property type="match status" value="1"/>
</dbReference>
<dbReference type="Proteomes" id="UP001589896">
    <property type="component" value="Unassembled WGS sequence"/>
</dbReference>
<dbReference type="InterPro" id="IPR020084">
    <property type="entry name" value="NUDIX_hydrolase_CS"/>
</dbReference>
<protein>
    <submittedName>
        <fullName evidence="4">NUDIX domain-containing protein</fullName>
    </submittedName>
</protein>
<gene>
    <name evidence="4" type="ORF">ACFFGH_11280</name>
</gene>
<dbReference type="InterPro" id="IPR000086">
    <property type="entry name" value="NUDIX_hydrolase_dom"/>
</dbReference>
<evidence type="ECO:0000259" key="3">
    <source>
        <dbReference type="PROSITE" id="PS51462"/>
    </source>
</evidence>
<evidence type="ECO:0000256" key="1">
    <source>
        <dbReference type="ARBA" id="ARBA00001946"/>
    </source>
</evidence>
<dbReference type="CDD" id="cd04662">
    <property type="entry name" value="NUDIX_Hydrolase"/>
    <property type="match status" value="1"/>
</dbReference>
<dbReference type="PROSITE" id="PS00893">
    <property type="entry name" value="NUDIX_BOX"/>
    <property type="match status" value="1"/>
</dbReference>
<sequence>MAATSAGLLVYRLEASAVQVLLGHPGGPFWAKRDAGAWSIPKGEHGPDETPLDAARREFQEELGVAPPDSPVLDLGTTRLKSGKLIRAFAVEGELDPAAIAPGEFEMEWPPKSGRTGRFPEIDRVEWFFLDEARTRLNPAQGVFLDRLGDALPR</sequence>
<evidence type="ECO:0000256" key="2">
    <source>
        <dbReference type="ARBA" id="ARBA00022801"/>
    </source>
</evidence>
<keyword evidence="2" id="KW-0378">Hydrolase</keyword>
<dbReference type="PANTHER" id="PTHR21340:SF7">
    <property type="entry name" value="NUDIX HYDROLASE DOMAIN-CONTAINING PROTEIN"/>
    <property type="match status" value="1"/>
</dbReference>
<dbReference type="PROSITE" id="PS51462">
    <property type="entry name" value="NUDIX"/>
    <property type="match status" value="1"/>
</dbReference>
<comment type="cofactor">
    <cofactor evidence="1">
        <name>Mg(2+)</name>
        <dbReference type="ChEBI" id="CHEBI:18420"/>
    </cofactor>
</comment>
<comment type="caution">
    <text evidence="4">The sequence shown here is derived from an EMBL/GenBank/DDBJ whole genome shotgun (WGS) entry which is preliminary data.</text>
</comment>
<dbReference type="Pfam" id="PF00293">
    <property type="entry name" value="NUDIX"/>
    <property type="match status" value="1"/>
</dbReference>
<reference evidence="4 5" key="1">
    <citation type="submission" date="2024-09" db="EMBL/GenBank/DDBJ databases">
        <authorList>
            <person name="Sun Q."/>
            <person name="Mori K."/>
        </authorList>
    </citation>
    <scope>NUCLEOTIDE SEQUENCE [LARGE SCALE GENOMIC DNA]</scope>
    <source>
        <strain evidence="4 5">KCTC 23076</strain>
    </source>
</reference>
<evidence type="ECO:0000313" key="5">
    <source>
        <dbReference type="Proteomes" id="UP001589896"/>
    </source>
</evidence>
<accession>A0ABV6RNP3</accession>
<organism evidence="4 5">
    <name type="scientific">Lysobacter korlensis</name>
    <dbReference type="NCBI Taxonomy" id="553636"/>
    <lineage>
        <taxon>Bacteria</taxon>
        <taxon>Pseudomonadati</taxon>
        <taxon>Pseudomonadota</taxon>
        <taxon>Gammaproteobacteria</taxon>
        <taxon>Lysobacterales</taxon>
        <taxon>Lysobacteraceae</taxon>
        <taxon>Lysobacter</taxon>
    </lineage>
</organism>
<evidence type="ECO:0000313" key="4">
    <source>
        <dbReference type="EMBL" id="MFC0678421.1"/>
    </source>
</evidence>
<dbReference type="InterPro" id="IPR015797">
    <property type="entry name" value="NUDIX_hydrolase-like_dom_sf"/>
</dbReference>
<dbReference type="PANTHER" id="PTHR21340">
    <property type="entry name" value="DIADENOSINE 5,5-P1,P4-TETRAPHOSPHATE PYROPHOSPHOHYDROLASE MUTT"/>
    <property type="match status" value="1"/>
</dbReference>